<dbReference type="eggNOG" id="COG1122">
    <property type="taxonomic scope" value="Bacteria"/>
</dbReference>
<evidence type="ECO:0000259" key="4">
    <source>
        <dbReference type="Pfam" id="PF12770"/>
    </source>
</evidence>
<name>K9TI33_9CYAN</name>
<evidence type="ECO:0000256" key="3">
    <source>
        <dbReference type="PROSITE-ProRule" id="PRU00221"/>
    </source>
</evidence>
<feature type="domain" description="CHAT" evidence="4">
    <location>
        <begin position="56"/>
        <end position="341"/>
    </location>
</feature>
<dbReference type="InterPro" id="IPR049052">
    <property type="entry name" value="nSTAND1"/>
</dbReference>
<evidence type="ECO:0000313" key="6">
    <source>
        <dbReference type="EMBL" id="AFY82190.1"/>
    </source>
</evidence>
<sequence length="1620" mass="181481">MNVFEITIQRKNADRWPIVVKYSRSQQLLPQRSEGLLQLTPETLQELIRLQKRPRDYGRTLGAALFQDEIRDAFVGALYESEEPLRVLLFIEATDLEVRTLRWERLCAPIDDTWRLLATNQRVLLSLYIPAITERRFPPIGNRDLRALVLVASPDSLDRFRLAPFDVQNAVDGVKQALGEIPCDVLAHLPGAVGLPTLDALCEQLTKRETRYSLLHFVCHGKAIAGGETVLYWANAQNQVEPVTATRLLQRLADLNGPKGLPHFTFLCSCETASPDAEAGLGGLGQRLVRELGMPAAIAMSEPVTVKTALALTGSFYQQLRQSGQVDLALCEATAGLAERDDITVPALFSRLGGRPLFSDNLDRDLTSAEIEYGLNRLQTLLQERSPVLIPEFQAQKTILERTLGAEAVVLNLQGRQERYQGLSEINTLCDRAVELSFNALALGKTPPLYDSRCPFRGLNAFRPKDEEFFFGRELLIQKLQNKLAQSNFLAVLGPSGSGKSSVVLAGLIPALQTQKQGLQMAYMTPSTEPMVQLETTLGKVQDQPFVLVVDQFEELFTLCSNNSDRLEFIDRLLSLTQKHPVVVTMRADFWGEVAPYPQLKERMQQRQELIGPMDLTELRRSMEMQAAKVGLRFEADLSNSILDEVRGEPGAMPLLQHLLLELWKRRQGRWLRCEEYRELGGVSQAIAQTADRLYHSLSPLEQTQVRNIFVRLTRLDDSAIPGEKRLDTRRRVTLEELVPAGGTFRDTKKLVQRLAGEEARLVVTSVNPATQKEQVEVAHEALIRHWPRLNNWLDEDRVYLQLRESIRQAALEWERHGQSITDDSYLLHRGGRLEDAQQLRDRALLPLNQVEQDYLDACIYWRDRQIQEKEARNLVFVVQDLLTKDLTKALRMAQTAYGLDCAHNLPQVSQALSEAYYTMIANRAGLYRANLPQNAPVSRAIYAPDGSKILTVPQEDDTAKLWDSRGQLLKELDQGSPIRSAAFSHDGSKIITVGDERRVKLWDSEGNYIKDLMGHTTAPGQGWTNVNHVAFSPDDQTIVTVSADYSAIIWDGNGNLRKKLNDHQDVVGSVSFSPNGEYFVTCGLWRDSSARLYDKQGQAIATLGLDTASSKKQHSWEWGITCAAFSPDSQWLVTTSKDFTAKIWDIQGNLIKVLEDHRGDVNQVVFSPDGRLFVTASSDKRAIIWDRQGNKRKVLRHQDSIQSVAFSPDGQLIVTGSADSRAKLWDLQGNLLLNFEGHESGINSVQFSPDGHSLLTASVDRTAKIWNIQSPINSPSFGHEQNVISAKFTPDGSQILTASNDMTVKLWDAQTHQLLKTYTGCGPDYYGNNRIYSLDISPDGKRFVTTGTDYTIRIWEIETGQIINAWTGEHDENCTADGWCGATNARYSYDGNYIITCDFGGQGKVWDREGNWVKNLNESDPTKSHQQQVNGLDMSRDNQYIATASHDKTVRLWNFETGQLVKVLSGHKKAVNCVQFAPDSQTLLTTSADQTAKLWDLDGKILVNIKGHADNVCSGEFSETGDYLLTASQDKTAKIWDKKGKLIYTLTGHTEGVNSAYFSPDGKSVITASRDKNARVWPLLDQIYSGLQEMDLYCLTPEDLEEYGIDVALCQSGIKVGDF</sequence>
<feature type="repeat" description="WD" evidence="3">
    <location>
        <begin position="1195"/>
        <end position="1229"/>
    </location>
</feature>
<dbReference type="Gene3D" id="2.130.10.10">
    <property type="entry name" value="YVTN repeat-like/Quinoprotein amine dehydrogenase"/>
    <property type="match status" value="5"/>
</dbReference>
<dbReference type="SUPFAM" id="SSF50998">
    <property type="entry name" value="Quinoprotein alcohol dehydrogenase-like"/>
    <property type="match status" value="2"/>
</dbReference>
<dbReference type="InterPro" id="IPR001680">
    <property type="entry name" value="WD40_rpt"/>
</dbReference>
<evidence type="ECO:0000256" key="2">
    <source>
        <dbReference type="ARBA" id="ARBA00022737"/>
    </source>
</evidence>
<dbReference type="InterPro" id="IPR020472">
    <property type="entry name" value="WD40_PAC1"/>
</dbReference>
<dbReference type="Pfam" id="PF00400">
    <property type="entry name" value="WD40"/>
    <property type="match status" value="13"/>
</dbReference>
<dbReference type="PROSITE" id="PS50082">
    <property type="entry name" value="WD_REPEATS_2"/>
    <property type="match status" value="12"/>
</dbReference>
<keyword evidence="1 3" id="KW-0853">WD repeat</keyword>
<feature type="repeat" description="WD" evidence="3">
    <location>
        <begin position="1465"/>
        <end position="1499"/>
    </location>
</feature>
<dbReference type="InterPro" id="IPR019775">
    <property type="entry name" value="WD40_repeat_CS"/>
</dbReference>
<evidence type="ECO:0000259" key="5">
    <source>
        <dbReference type="Pfam" id="PF20703"/>
    </source>
</evidence>
<feature type="repeat" description="WD" evidence="3">
    <location>
        <begin position="1121"/>
        <end position="1148"/>
    </location>
</feature>
<feature type="repeat" description="WD" evidence="3">
    <location>
        <begin position="1027"/>
        <end position="1052"/>
    </location>
</feature>
<gene>
    <name evidence="6" type="ORF">Oscil6304_2573</name>
</gene>
<keyword evidence="7" id="KW-1185">Reference proteome</keyword>
<proteinExistence type="predicted"/>
<dbReference type="OrthoDB" id="464342at2"/>
<evidence type="ECO:0000256" key="1">
    <source>
        <dbReference type="ARBA" id="ARBA00022574"/>
    </source>
</evidence>
<dbReference type="PANTHER" id="PTHR44129">
    <property type="entry name" value="WD REPEAT-CONTAINING PROTEIN POP1"/>
    <property type="match status" value="1"/>
</dbReference>
<feature type="repeat" description="WD" evidence="3">
    <location>
        <begin position="1277"/>
        <end position="1318"/>
    </location>
</feature>
<feature type="repeat" description="WD" evidence="3">
    <location>
        <begin position="1423"/>
        <end position="1464"/>
    </location>
</feature>
<dbReference type="Pfam" id="PF20703">
    <property type="entry name" value="nSTAND1"/>
    <property type="match status" value="1"/>
</dbReference>
<accession>K9TI33</accession>
<dbReference type="InParanoid" id="K9TI33"/>
<dbReference type="RefSeq" id="WP_015148832.1">
    <property type="nucleotide sequence ID" value="NC_019693.1"/>
</dbReference>
<dbReference type="SUPFAM" id="SSF52540">
    <property type="entry name" value="P-loop containing nucleoside triphosphate hydrolases"/>
    <property type="match status" value="1"/>
</dbReference>
<feature type="repeat" description="WD" evidence="3">
    <location>
        <begin position="972"/>
        <end position="1004"/>
    </location>
</feature>
<feature type="repeat" description="WD" evidence="3">
    <location>
        <begin position="1236"/>
        <end position="1271"/>
    </location>
</feature>
<protein>
    <submittedName>
        <fullName evidence="6">WD40 repeat-containing protein</fullName>
    </submittedName>
</protein>
<dbReference type="EMBL" id="CP003607">
    <property type="protein sequence ID" value="AFY82190.1"/>
    <property type="molecule type" value="Genomic_DNA"/>
</dbReference>
<dbReference type="InterPro" id="IPR015943">
    <property type="entry name" value="WD40/YVTN_repeat-like_dom_sf"/>
</dbReference>
<dbReference type="Pfam" id="PF12770">
    <property type="entry name" value="CHAT"/>
    <property type="match status" value="1"/>
</dbReference>
<feature type="repeat" description="WD" evidence="3">
    <location>
        <begin position="1547"/>
        <end position="1578"/>
    </location>
</feature>
<dbReference type="eggNOG" id="COG2319">
    <property type="taxonomic scope" value="Bacteria"/>
</dbReference>
<reference evidence="6 7" key="1">
    <citation type="submission" date="2012-06" db="EMBL/GenBank/DDBJ databases">
        <title>Finished chromosome of genome of Oscillatoria acuminata PCC 6304.</title>
        <authorList>
            <consortium name="US DOE Joint Genome Institute"/>
            <person name="Gugger M."/>
            <person name="Coursin T."/>
            <person name="Rippka R."/>
            <person name="Tandeau De Marsac N."/>
            <person name="Huntemann M."/>
            <person name="Wei C.-L."/>
            <person name="Han J."/>
            <person name="Detter J.C."/>
            <person name="Han C."/>
            <person name="Tapia R."/>
            <person name="Davenport K."/>
            <person name="Daligault H."/>
            <person name="Erkkila T."/>
            <person name="Gu W."/>
            <person name="Munk A.C.C."/>
            <person name="Teshima H."/>
            <person name="Xu Y."/>
            <person name="Chain P."/>
            <person name="Chen A."/>
            <person name="Krypides N."/>
            <person name="Mavromatis K."/>
            <person name="Markowitz V."/>
            <person name="Szeto E."/>
            <person name="Ivanova N."/>
            <person name="Mikhailova N."/>
            <person name="Ovchinnikova G."/>
            <person name="Pagani I."/>
            <person name="Pati A."/>
            <person name="Goodwin L."/>
            <person name="Peters L."/>
            <person name="Pitluck S."/>
            <person name="Woyke T."/>
            <person name="Kerfeld C."/>
        </authorList>
    </citation>
    <scope>NUCLEOTIDE SEQUENCE [LARGE SCALE GENOMIC DNA]</scope>
    <source>
        <strain evidence="6 7">PCC 6304</strain>
    </source>
</reference>
<dbReference type="HOGENOM" id="CLU_002352_0_0_3"/>
<dbReference type="PROSITE" id="PS00678">
    <property type="entry name" value="WD_REPEATS_1"/>
    <property type="match status" value="6"/>
</dbReference>
<keyword evidence="2" id="KW-0677">Repeat</keyword>
<dbReference type="Gene3D" id="3.40.50.300">
    <property type="entry name" value="P-loop containing nucleotide triphosphate hydrolases"/>
    <property type="match status" value="1"/>
</dbReference>
<dbReference type="InterPro" id="IPR050349">
    <property type="entry name" value="WD_LIS1/nudF_dynein_reg"/>
</dbReference>
<dbReference type="CDD" id="cd00200">
    <property type="entry name" value="WD40"/>
    <property type="match status" value="2"/>
</dbReference>
<dbReference type="PRINTS" id="PR00320">
    <property type="entry name" value="GPROTEINBRPT"/>
</dbReference>
<dbReference type="PROSITE" id="PS50294">
    <property type="entry name" value="WD_REPEATS_REGION"/>
    <property type="match status" value="9"/>
</dbReference>
<dbReference type="STRING" id="56110.Oscil6304_2573"/>
<dbReference type="KEGG" id="oac:Oscil6304_2573"/>
<feature type="repeat" description="WD" evidence="3">
    <location>
        <begin position="1332"/>
        <end position="1366"/>
    </location>
</feature>
<feature type="domain" description="Novel STAND NTPase 1" evidence="5">
    <location>
        <begin position="455"/>
        <end position="820"/>
    </location>
</feature>
<organism evidence="6 7">
    <name type="scientific">Oscillatoria acuminata PCC 6304</name>
    <dbReference type="NCBI Taxonomy" id="56110"/>
    <lineage>
        <taxon>Bacteria</taxon>
        <taxon>Bacillati</taxon>
        <taxon>Cyanobacteriota</taxon>
        <taxon>Cyanophyceae</taxon>
        <taxon>Oscillatoriophycideae</taxon>
        <taxon>Oscillatoriales</taxon>
        <taxon>Oscillatoriaceae</taxon>
        <taxon>Oscillatoria</taxon>
    </lineage>
</organism>
<feature type="repeat" description="WD" evidence="3">
    <location>
        <begin position="1506"/>
        <end position="1538"/>
    </location>
</feature>
<dbReference type="SMART" id="SM00320">
    <property type="entry name" value="WD40"/>
    <property type="match status" value="15"/>
</dbReference>
<dbReference type="Proteomes" id="UP000010367">
    <property type="component" value="Chromosome"/>
</dbReference>
<dbReference type="PATRIC" id="fig|56110.3.peg.3064"/>
<evidence type="ECO:0000313" key="7">
    <source>
        <dbReference type="Proteomes" id="UP000010367"/>
    </source>
</evidence>
<dbReference type="InterPro" id="IPR024983">
    <property type="entry name" value="CHAT_dom"/>
</dbReference>
<dbReference type="InterPro" id="IPR011047">
    <property type="entry name" value="Quinoprotein_ADH-like_sf"/>
</dbReference>
<feature type="repeat" description="WD" evidence="3">
    <location>
        <begin position="1155"/>
        <end position="1187"/>
    </location>
</feature>
<dbReference type="InterPro" id="IPR027417">
    <property type="entry name" value="P-loop_NTPase"/>
</dbReference>